<feature type="compositionally biased region" description="Low complexity" evidence="1">
    <location>
        <begin position="235"/>
        <end position="244"/>
    </location>
</feature>
<evidence type="ECO:0000256" key="1">
    <source>
        <dbReference type="SAM" id="MobiDB-lite"/>
    </source>
</evidence>
<evidence type="ECO:0000313" key="3">
    <source>
        <dbReference type="WBParaSite" id="L893_g22964.t1"/>
    </source>
</evidence>
<name>A0A1I7Z642_9BILA</name>
<feature type="compositionally biased region" description="Basic and acidic residues" evidence="1">
    <location>
        <begin position="12"/>
        <end position="30"/>
    </location>
</feature>
<dbReference type="Proteomes" id="UP000095287">
    <property type="component" value="Unplaced"/>
</dbReference>
<organism evidence="2 3">
    <name type="scientific">Steinernema glaseri</name>
    <dbReference type="NCBI Taxonomy" id="37863"/>
    <lineage>
        <taxon>Eukaryota</taxon>
        <taxon>Metazoa</taxon>
        <taxon>Ecdysozoa</taxon>
        <taxon>Nematoda</taxon>
        <taxon>Chromadorea</taxon>
        <taxon>Rhabditida</taxon>
        <taxon>Tylenchina</taxon>
        <taxon>Panagrolaimomorpha</taxon>
        <taxon>Strongyloidoidea</taxon>
        <taxon>Steinernematidae</taxon>
        <taxon>Steinernema</taxon>
    </lineage>
</organism>
<evidence type="ECO:0000313" key="2">
    <source>
        <dbReference type="Proteomes" id="UP000095287"/>
    </source>
</evidence>
<feature type="region of interest" description="Disordered" evidence="1">
    <location>
        <begin position="229"/>
        <end position="248"/>
    </location>
</feature>
<dbReference type="SUPFAM" id="SSF50630">
    <property type="entry name" value="Acid proteases"/>
    <property type="match status" value="1"/>
</dbReference>
<proteinExistence type="predicted"/>
<dbReference type="AlphaFoldDB" id="A0A1I7Z642"/>
<dbReference type="WBParaSite" id="L893_g22964.t1">
    <property type="protein sequence ID" value="L893_g22964.t1"/>
    <property type="gene ID" value="L893_g22964"/>
</dbReference>
<dbReference type="InterPro" id="IPR021109">
    <property type="entry name" value="Peptidase_aspartic_dom_sf"/>
</dbReference>
<feature type="region of interest" description="Disordered" evidence="1">
    <location>
        <begin position="1"/>
        <end position="39"/>
    </location>
</feature>
<accession>A0A1I7Z642</accession>
<protein>
    <submittedName>
        <fullName evidence="3">Uncharacterized protein</fullName>
    </submittedName>
</protein>
<sequence>MAAVSASRSRRWTSDKRRRSETSSRRHLSDRPSQISAHRSSSCGLKSIVDATTKELKVVFIGNNNYALPCEGNPDIVLTIGGTKYAIKSKNYFLDMGEKIVDGMGVTGRSSGVIGPLEFSSSASSTMSRSPALDSSSQLSYMSSRMKKAEKATSDTGSEAICGLKSIVDATIKELKAVFIGNNNYALSCEGNPDIIGGTKYFLDMGEKVVDGIQYCLLGVTGRPSGVTGPLKLPSSASSTMSRSPALDSPSLLSYVPVTEKRSC</sequence>
<reference evidence="3" key="1">
    <citation type="submission" date="2016-11" db="UniProtKB">
        <authorList>
            <consortium name="WormBaseParasite"/>
        </authorList>
    </citation>
    <scope>IDENTIFICATION</scope>
</reference>
<keyword evidence="2" id="KW-1185">Reference proteome</keyword>